<evidence type="ECO:0000313" key="2">
    <source>
        <dbReference type="EMBL" id="OGG73782.1"/>
    </source>
</evidence>
<evidence type="ECO:0000259" key="1">
    <source>
        <dbReference type="Pfam" id="PF13480"/>
    </source>
</evidence>
<dbReference type="SUPFAM" id="SSF55729">
    <property type="entry name" value="Acyl-CoA N-acyltransferases (Nat)"/>
    <property type="match status" value="1"/>
</dbReference>
<accession>A0A1F6EKE2</accession>
<dbReference type="Pfam" id="PF13480">
    <property type="entry name" value="Acetyltransf_6"/>
    <property type="match status" value="1"/>
</dbReference>
<proteinExistence type="predicted"/>
<dbReference type="STRING" id="1798513.A3A40_00445"/>
<dbReference type="InterPro" id="IPR016181">
    <property type="entry name" value="Acyl_CoA_acyltransferase"/>
</dbReference>
<dbReference type="Proteomes" id="UP000178427">
    <property type="component" value="Unassembled WGS sequence"/>
</dbReference>
<dbReference type="AlphaFoldDB" id="A0A1F6EKE2"/>
<dbReference type="InterPro" id="IPR038740">
    <property type="entry name" value="BioF2-like_GNAT_dom"/>
</dbReference>
<comment type="caution">
    <text evidence="2">The sequence shown here is derived from an EMBL/GenBank/DDBJ whole genome shotgun (WGS) entry which is preliminary data.</text>
</comment>
<reference evidence="2 3" key="1">
    <citation type="journal article" date="2016" name="Nat. Commun.">
        <title>Thousands of microbial genomes shed light on interconnected biogeochemical processes in an aquifer system.</title>
        <authorList>
            <person name="Anantharaman K."/>
            <person name="Brown C.T."/>
            <person name="Hug L.A."/>
            <person name="Sharon I."/>
            <person name="Castelle C.J."/>
            <person name="Probst A.J."/>
            <person name="Thomas B.C."/>
            <person name="Singh A."/>
            <person name="Wilkins M.J."/>
            <person name="Karaoz U."/>
            <person name="Brodie E.L."/>
            <person name="Williams K.H."/>
            <person name="Hubbard S.S."/>
            <person name="Banfield J.F."/>
        </authorList>
    </citation>
    <scope>NUCLEOTIDE SEQUENCE [LARGE SCALE GENOMIC DNA]</scope>
</reference>
<gene>
    <name evidence="2" type="ORF">A3A40_00445</name>
</gene>
<protein>
    <recommendedName>
        <fullName evidence="1">BioF2-like acetyltransferase domain-containing protein</fullName>
    </recommendedName>
</protein>
<dbReference type="EMBL" id="MFMA01000036">
    <property type="protein sequence ID" value="OGG73782.1"/>
    <property type="molecule type" value="Genomic_DNA"/>
</dbReference>
<evidence type="ECO:0000313" key="3">
    <source>
        <dbReference type="Proteomes" id="UP000178427"/>
    </source>
</evidence>
<feature type="domain" description="BioF2-like acetyltransferase" evidence="1">
    <location>
        <begin position="134"/>
        <end position="204"/>
    </location>
</feature>
<organism evidence="2 3">
    <name type="scientific">Candidatus Kaiserbacteria bacterium RIFCSPLOWO2_01_FULL_54_20</name>
    <dbReference type="NCBI Taxonomy" id="1798513"/>
    <lineage>
        <taxon>Bacteria</taxon>
        <taxon>Candidatus Kaiseribacteriota</taxon>
    </lineage>
</organism>
<sequence length="252" mass="29341">MRFFSSELAHDYGTYTFGYCNYGQLEDGDTLADMYERGYLPYSGSPASKGLFYMARGGRILLPEFELNSECRRVAKKFDGKLSRKSIPLADFKVTEEFIRFWLEYFRRAHGPSVVPRERLMHWLNFGIISHIGVYSDESGKTMAHTLEVSDATMTHDWYQSWSPEYDKSSLGMWLLIDIARAAKERGAKYYYPGTVYGGATDYKTNLPALEYWNGEKWLKDTNNKRLRVRTGTDSQRHVAHLDEWKENHPLF</sequence>
<name>A0A1F6EKE2_9BACT</name>